<reference evidence="2" key="3">
    <citation type="submission" date="2015-04" db="UniProtKB">
        <authorList>
            <consortium name="EnsemblPlants"/>
        </authorList>
    </citation>
    <scope>IDENTIFICATION</scope>
    <source>
        <strain evidence="2">cv. Jemalong A17</strain>
    </source>
</reference>
<evidence type="ECO:0000313" key="2">
    <source>
        <dbReference type="EnsemblPlants" id="KEH20585"/>
    </source>
</evidence>
<dbReference type="AlphaFoldDB" id="A0A072U415"/>
<protein>
    <submittedName>
        <fullName evidence="1 2">Uncharacterized protein</fullName>
    </submittedName>
</protein>
<keyword evidence="3" id="KW-1185">Reference proteome</keyword>
<reference evidence="1 3" key="2">
    <citation type="journal article" date="2014" name="BMC Genomics">
        <title>An improved genome release (version Mt4.0) for the model legume Medicago truncatula.</title>
        <authorList>
            <person name="Tang H."/>
            <person name="Krishnakumar V."/>
            <person name="Bidwell S."/>
            <person name="Rosen B."/>
            <person name="Chan A."/>
            <person name="Zhou S."/>
            <person name="Gentzbittel L."/>
            <person name="Childs K.L."/>
            <person name="Yandell M."/>
            <person name="Gundlach H."/>
            <person name="Mayer K.F."/>
            <person name="Schwartz D.C."/>
            <person name="Town C.D."/>
        </authorList>
    </citation>
    <scope>GENOME REANNOTATION</scope>
    <source>
        <strain evidence="1">A17</strain>
        <strain evidence="2 3">cv. Jemalong A17</strain>
    </source>
</reference>
<dbReference type="EMBL" id="CM001224">
    <property type="protein sequence ID" value="KEH20585.1"/>
    <property type="molecule type" value="Genomic_DNA"/>
</dbReference>
<evidence type="ECO:0000313" key="3">
    <source>
        <dbReference type="Proteomes" id="UP000002051"/>
    </source>
</evidence>
<dbReference type="HOGENOM" id="CLU_3127405_0_0_1"/>
<proteinExistence type="predicted"/>
<name>A0A072U415_MEDTR</name>
<accession>A0A072U415</accession>
<dbReference type="EnsemblPlants" id="KEH20585">
    <property type="protein sequence ID" value="KEH20585"/>
    <property type="gene ID" value="MTR_8g080390"/>
</dbReference>
<gene>
    <name evidence="1" type="ordered locus">MTR_8g080390</name>
</gene>
<dbReference type="Proteomes" id="UP000002051">
    <property type="component" value="Chromosome 8"/>
</dbReference>
<sequence length="50" mass="6069">MKPKNNLRTQNWKLSSELSSNLLIHLQHTLMMQLYHQECLVHFRDHRNSP</sequence>
<reference evidence="1 3" key="1">
    <citation type="journal article" date="2011" name="Nature">
        <title>The Medicago genome provides insight into the evolution of rhizobial symbioses.</title>
        <authorList>
            <person name="Young N.D."/>
            <person name="Debelle F."/>
            <person name="Oldroyd G.E."/>
            <person name="Geurts R."/>
            <person name="Cannon S.B."/>
            <person name="Udvardi M.K."/>
            <person name="Benedito V.A."/>
            <person name="Mayer K.F."/>
            <person name="Gouzy J."/>
            <person name="Schoof H."/>
            <person name="Van de Peer Y."/>
            <person name="Proost S."/>
            <person name="Cook D.R."/>
            <person name="Meyers B.C."/>
            <person name="Spannagl M."/>
            <person name="Cheung F."/>
            <person name="De Mita S."/>
            <person name="Krishnakumar V."/>
            <person name="Gundlach H."/>
            <person name="Zhou S."/>
            <person name="Mudge J."/>
            <person name="Bharti A.K."/>
            <person name="Murray J.D."/>
            <person name="Naoumkina M.A."/>
            <person name="Rosen B."/>
            <person name="Silverstein K.A."/>
            <person name="Tang H."/>
            <person name="Rombauts S."/>
            <person name="Zhao P.X."/>
            <person name="Zhou P."/>
            <person name="Barbe V."/>
            <person name="Bardou P."/>
            <person name="Bechner M."/>
            <person name="Bellec A."/>
            <person name="Berger A."/>
            <person name="Berges H."/>
            <person name="Bidwell S."/>
            <person name="Bisseling T."/>
            <person name="Choisne N."/>
            <person name="Couloux A."/>
            <person name="Denny R."/>
            <person name="Deshpande S."/>
            <person name="Dai X."/>
            <person name="Doyle J.J."/>
            <person name="Dudez A.M."/>
            <person name="Farmer A.D."/>
            <person name="Fouteau S."/>
            <person name="Franken C."/>
            <person name="Gibelin C."/>
            <person name="Gish J."/>
            <person name="Goldstein S."/>
            <person name="Gonzalez A.J."/>
            <person name="Green P.J."/>
            <person name="Hallab A."/>
            <person name="Hartog M."/>
            <person name="Hua A."/>
            <person name="Humphray S.J."/>
            <person name="Jeong D.H."/>
            <person name="Jing Y."/>
            <person name="Jocker A."/>
            <person name="Kenton S.M."/>
            <person name="Kim D.J."/>
            <person name="Klee K."/>
            <person name="Lai H."/>
            <person name="Lang C."/>
            <person name="Lin S."/>
            <person name="Macmil S.L."/>
            <person name="Magdelenat G."/>
            <person name="Matthews L."/>
            <person name="McCorrison J."/>
            <person name="Monaghan E.L."/>
            <person name="Mun J.H."/>
            <person name="Najar F.Z."/>
            <person name="Nicholson C."/>
            <person name="Noirot C."/>
            <person name="O'Bleness M."/>
            <person name="Paule C.R."/>
            <person name="Poulain J."/>
            <person name="Prion F."/>
            <person name="Qin B."/>
            <person name="Qu C."/>
            <person name="Retzel E.F."/>
            <person name="Riddle C."/>
            <person name="Sallet E."/>
            <person name="Samain S."/>
            <person name="Samson N."/>
            <person name="Sanders I."/>
            <person name="Saurat O."/>
            <person name="Scarpelli C."/>
            <person name="Schiex T."/>
            <person name="Segurens B."/>
            <person name="Severin A.J."/>
            <person name="Sherrier D.J."/>
            <person name="Shi R."/>
            <person name="Sims S."/>
            <person name="Singer S.R."/>
            <person name="Sinharoy S."/>
            <person name="Sterck L."/>
            <person name="Viollet A."/>
            <person name="Wang B.B."/>
            <person name="Wang K."/>
            <person name="Wang M."/>
            <person name="Wang X."/>
            <person name="Warfsmann J."/>
            <person name="Weissenbach J."/>
            <person name="White D.D."/>
            <person name="White J.D."/>
            <person name="Wiley G.B."/>
            <person name="Wincker P."/>
            <person name="Xing Y."/>
            <person name="Yang L."/>
            <person name="Yao Z."/>
            <person name="Ying F."/>
            <person name="Zhai J."/>
            <person name="Zhou L."/>
            <person name="Zuber A."/>
            <person name="Denarie J."/>
            <person name="Dixon R.A."/>
            <person name="May G.D."/>
            <person name="Schwartz D.C."/>
            <person name="Rogers J."/>
            <person name="Quetier F."/>
            <person name="Town C.D."/>
            <person name="Roe B.A."/>
        </authorList>
    </citation>
    <scope>NUCLEOTIDE SEQUENCE [LARGE SCALE GENOMIC DNA]</scope>
    <source>
        <strain evidence="1">A17</strain>
        <strain evidence="2 3">cv. Jemalong A17</strain>
    </source>
</reference>
<evidence type="ECO:0000313" key="1">
    <source>
        <dbReference type="EMBL" id="KEH20585.1"/>
    </source>
</evidence>
<organism evidence="1 3">
    <name type="scientific">Medicago truncatula</name>
    <name type="common">Barrel medic</name>
    <name type="synonym">Medicago tribuloides</name>
    <dbReference type="NCBI Taxonomy" id="3880"/>
    <lineage>
        <taxon>Eukaryota</taxon>
        <taxon>Viridiplantae</taxon>
        <taxon>Streptophyta</taxon>
        <taxon>Embryophyta</taxon>
        <taxon>Tracheophyta</taxon>
        <taxon>Spermatophyta</taxon>
        <taxon>Magnoliopsida</taxon>
        <taxon>eudicotyledons</taxon>
        <taxon>Gunneridae</taxon>
        <taxon>Pentapetalae</taxon>
        <taxon>rosids</taxon>
        <taxon>fabids</taxon>
        <taxon>Fabales</taxon>
        <taxon>Fabaceae</taxon>
        <taxon>Papilionoideae</taxon>
        <taxon>50 kb inversion clade</taxon>
        <taxon>NPAAA clade</taxon>
        <taxon>Hologalegina</taxon>
        <taxon>IRL clade</taxon>
        <taxon>Trifolieae</taxon>
        <taxon>Medicago</taxon>
    </lineage>
</organism>